<name>A0A9Q9IGU0_9ACTN</name>
<gene>
    <name evidence="10" type="ORF">Daura_37440</name>
</gene>
<keyword evidence="11" id="KW-1185">Reference proteome</keyword>
<dbReference type="EMBL" id="CP073767">
    <property type="protein sequence ID" value="UWZ52305.1"/>
    <property type="molecule type" value="Genomic_DNA"/>
</dbReference>
<feature type="transmembrane region" description="Helical" evidence="7">
    <location>
        <begin position="179"/>
        <end position="202"/>
    </location>
</feature>
<evidence type="ECO:0000256" key="5">
    <source>
        <dbReference type="ARBA" id="ARBA00022989"/>
    </source>
</evidence>
<dbReference type="OrthoDB" id="9804439at2"/>
<evidence type="ECO:0000256" key="2">
    <source>
        <dbReference type="ARBA" id="ARBA00022448"/>
    </source>
</evidence>
<dbReference type="PANTHER" id="PTHR43227:SF11">
    <property type="entry name" value="BLL4140 PROTEIN"/>
    <property type="match status" value="1"/>
</dbReference>
<dbReference type="PANTHER" id="PTHR43227">
    <property type="entry name" value="BLL4140 PROTEIN"/>
    <property type="match status" value="1"/>
</dbReference>
<proteinExistence type="inferred from homology"/>
<feature type="transmembrane region" description="Helical" evidence="7">
    <location>
        <begin position="32"/>
        <end position="54"/>
    </location>
</feature>
<keyword evidence="5 7" id="KW-1133">Transmembrane helix</keyword>
<dbReference type="InterPro" id="IPR035906">
    <property type="entry name" value="MetI-like_sf"/>
</dbReference>
<evidence type="ECO:0000313" key="10">
    <source>
        <dbReference type="EMBL" id="UWZ52305.1"/>
    </source>
</evidence>
<dbReference type="GO" id="GO:0055085">
    <property type="term" value="P:transmembrane transport"/>
    <property type="evidence" value="ECO:0007669"/>
    <property type="project" value="InterPro"/>
</dbReference>
<dbReference type="GO" id="GO:0005886">
    <property type="term" value="C:plasma membrane"/>
    <property type="evidence" value="ECO:0007669"/>
    <property type="project" value="UniProtKB-SubCell"/>
</dbReference>
<dbReference type="CDD" id="cd06261">
    <property type="entry name" value="TM_PBP2"/>
    <property type="match status" value="1"/>
</dbReference>
<evidence type="ECO:0000259" key="9">
    <source>
        <dbReference type="PROSITE" id="PS50928"/>
    </source>
</evidence>
<dbReference type="Proteomes" id="UP001058003">
    <property type="component" value="Chromosome"/>
</dbReference>
<keyword evidence="3" id="KW-1003">Cell membrane</keyword>
<dbReference type="Gene3D" id="1.10.3720.10">
    <property type="entry name" value="MetI-like"/>
    <property type="match status" value="1"/>
</dbReference>
<feature type="domain" description="ABC transmembrane type-1" evidence="9">
    <location>
        <begin position="95"/>
        <end position="305"/>
    </location>
</feature>
<evidence type="ECO:0000256" key="8">
    <source>
        <dbReference type="SAM" id="MobiDB-lite"/>
    </source>
</evidence>
<keyword evidence="6 7" id="KW-0472">Membrane</keyword>
<dbReference type="SUPFAM" id="SSF161098">
    <property type="entry name" value="MetI-like"/>
    <property type="match status" value="1"/>
</dbReference>
<keyword evidence="2 7" id="KW-0813">Transport</keyword>
<evidence type="ECO:0000256" key="7">
    <source>
        <dbReference type="RuleBase" id="RU363032"/>
    </source>
</evidence>
<evidence type="ECO:0000256" key="1">
    <source>
        <dbReference type="ARBA" id="ARBA00004651"/>
    </source>
</evidence>
<dbReference type="PROSITE" id="PS50928">
    <property type="entry name" value="ABC_TM1"/>
    <property type="match status" value="1"/>
</dbReference>
<feature type="transmembrane region" description="Helical" evidence="7">
    <location>
        <begin position="99"/>
        <end position="120"/>
    </location>
</feature>
<feature type="transmembrane region" description="Helical" evidence="7">
    <location>
        <begin position="132"/>
        <end position="153"/>
    </location>
</feature>
<dbReference type="AlphaFoldDB" id="A0A9Q9IGU0"/>
<dbReference type="KEGG" id="daur:Daura_37440"/>
<feature type="transmembrane region" description="Helical" evidence="7">
    <location>
        <begin position="284"/>
        <end position="306"/>
    </location>
</feature>
<dbReference type="InterPro" id="IPR050809">
    <property type="entry name" value="UgpAE/MalFG_permease"/>
</dbReference>
<evidence type="ECO:0000256" key="4">
    <source>
        <dbReference type="ARBA" id="ARBA00022692"/>
    </source>
</evidence>
<evidence type="ECO:0000313" key="11">
    <source>
        <dbReference type="Proteomes" id="UP001058003"/>
    </source>
</evidence>
<dbReference type="InterPro" id="IPR000515">
    <property type="entry name" value="MetI-like"/>
</dbReference>
<dbReference type="RefSeq" id="WP_081970256.1">
    <property type="nucleotide sequence ID" value="NZ_CP073767.1"/>
</dbReference>
<protein>
    <submittedName>
        <fullName evidence="10">Sugar ABC transporter permease</fullName>
    </submittedName>
</protein>
<feature type="region of interest" description="Disordered" evidence="8">
    <location>
        <begin position="1"/>
        <end position="22"/>
    </location>
</feature>
<reference evidence="10" key="1">
    <citation type="submission" date="2021-04" db="EMBL/GenBank/DDBJ databases">
        <title>Dactylosporangium aurantiacum NRRL B-8018 full assembly.</title>
        <authorList>
            <person name="Hartkoorn R.C."/>
            <person name="Beaudoing E."/>
            <person name="Hot D."/>
        </authorList>
    </citation>
    <scope>NUCLEOTIDE SEQUENCE</scope>
    <source>
        <strain evidence="10">NRRL B-8018</strain>
    </source>
</reference>
<comment type="similarity">
    <text evidence="7">Belongs to the binding-protein-dependent transport system permease family.</text>
</comment>
<comment type="subcellular location">
    <subcellularLocation>
        <location evidence="1 7">Cell membrane</location>
        <topology evidence="1 7">Multi-pass membrane protein</topology>
    </subcellularLocation>
</comment>
<evidence type="ECO:0000256" key="6">
    <source>
        <dbReference type="ARBA" id="ARBA00023136"/>
    </source>
</evidence>
<organism evidence="10 11">
    <name type="scientific">Dactylosporangium aurantiacum</name>
    <dbReference type="NCBI Taxonomy" id="35754"/>
    <lineage>
        <taxon>Bacteria</taxon>
        <taxon>Bacillati</taxon>
        <taxon>Actinomycetota</taxon>
        <taxon>Actinomycetes</taxon>
        <taxon>Micromonosporales</taxon>
        <taxon>Micromonosporaceae</taxon>
        <taxon>Dactylosporangium</taxon>
    </lineage>
</organism>
<accession>A0A9Q9IGU0</accession>
<sequence>MTSSPLTAEAPAPRTSKVRGRRRRRLSKLTRWDVAVLSVLLAIPALLSLALIWATTAASIGLSFTSYNGVTDVEWIGTRNYTQIVTIYEPFWGAVRNNLLWLAVLGVIATPLGLFFAFLLDKQIRFTRFYQSVFYMPVVLSLAVVGFIAQLVYSRDHGALNVLLGNAEHPTDWLGDPKINIWAVLVAAVWRHTGYVMILYLAGLKAVDPALKEAAALDGANERQLFFRVVFPTLRPINIIVLVITVIEALRAFDIVYAINSGRNGLELLSVLVTQNIVGEASRIGFGSAIAVILLTTSIGFVVVYLSQIIREERQ</sequence>
<keyword evidence="4 7" id="KW-0812">Transmembrane</keyword>
<dbReference type="Pfam" id="PF00528">
    <property type="entry name" value="BPD_transp_1"/>
    <property type="match status" value="1"/>
</dbReference>
<evidence type="ECO:0000256" key="3">
    <source>
        <dbReference type="ARBA" id="ARBA00022475"/>
    </source>
</evidence>